<sequence length="346" mass="36625">MDLDTLLAGFDGDAPSGPDLEYDAAFSDLAIAATAKGEQQVGDKVIDAEDADYAEVVKLGEALLEQTMDLRIAVYLAEAGLNRNGYPYFAQVLDYIRRALQDHWDTVHPQLDADDDNDPTERVNALVGLVDDATVLRQLRRAPLSDSKMMGRFSLRHVSVAKGEIVAPSDMENPPDMAAVGAALKDTPEEEMTEIRQSIGAALEHTAAIDAILAEHVPGQGPDFAPLQVLLKTGQAVIAECLGEAAPVAEDGALSDGEEGEASQAGGAPAAGAGVSGINSTNDVLRAIDLMLEYYARNEPSSPVPIFLKRAKRLVSADFITIMKDMASSGIAEVATIGGLSSDEYE</sequence>
<dbReference type="PANTHER" id="PTHR37951:SF1">
    <property type="entry name" value="TYPE VI SECRETION SYSTEM COMPONENT TSSA1"/>
    <property type="match status" value="1"/>
</dbReference>
<dbReference type="InterPro" id="IPR017740">
    <property type="entry name" value="TssA-like"/>
</dbReference>
<gene>
    <name evidence="3" type="ORF">GCM10011498_08230</name>
</gene>
<protein>
    <recommendedName>
        <fullName evidence="2">ImpA N-terminal domain-containing protein</fullName>
    </recommendedName>
</protein>
<keyword evidence="4" id="KW-1185">Reference proteome</keyword>
<dbReference type="EMBL" id="BMKA01000001">
    <property type="protein sequence ID" value="GGA10493.1"/>
    <property type="molecule type" value="Genomic_DNA"/>
</dbReference>
<evidence type="ECO:0000259" key="2">
    <source>
        <dbReference type="Pfam" id="PF06812"/>
    </source>
</evidence>
<organism evidence="3 4">
    <name type="scientific">Neptunicoccus cionae</name>
    <dbReference type="NCBI Taxonomy" id="2035344"/>
    <lineage>
        <taxon>Bacteria</taxon>
        <taxon>Pseudomonadati</taxon>
        <taxon>Pseudomonadota</taxon>
        <taxon>Alphaproteobacteria</taxon>
        <taxon>Rhodobacterales</taxon>
        <taxon>Paracoccaceae</taxon>
        <taxon>Neptunicoccus</taxon>
    </lineage>
</organism>
<comment type="caution">
    <text evidence="3">The sequence shown here is derived from an EMBL/GenBank/DDBJ whole genome shotgun (WGS) entry which is preliminary data.</text>
</comment>
<evidence type="ECO:0000313" key="3">
    <source>
        <dbReference type="EMBL" id="GGA10493.1"/>
    </source>
</evidence>
<feature type="region of interest" description="Disordered" evidence="1">
    <location>
        <begin position="253"/>
        <end position="273"/>
    </location>
</feature>
<dbReference type="Pfam" id="PF06812">
    <property type="entry name" value="ImpA_N"/>
    <property type="match status" value="1"/>
</dbReference>
<dbReference type="PANTHER" id="PTHR37951">
    <property type="entry name" value="CYTOPLASMIC PROTEIN-RELATED"/>
    <property type="match status" value="1"/>
</dbReference>
<reference evidence="3" key="1">
    <citation type="journal article" date="2014" name="Int. J. Syst. Evol. Microbiol.">
        <title>Complete genome sequence of Corynebacterium casei LMG S-19264T (=DSM 44701T), isolated from a smear-ripened cheese.</title>
        <authorList>
            <consortium name="US DOE Joint Genome Institute (JGI-PGF)"/>
            <person name="Walter F."/>
            <person name="Albersmeier A."/>
            <person name="Kalinowski J."/>
            <person name="Ruckert C."/>
        </authorList>
    </citation>
    <scope>NUCLEOTIDE SEQUENCE</scope>
    <source>
        <strain evidence="3">CGMCC 1.15880</strain>
    </source>
</reference>
<evidence type="ECO:0000313" key="4">
    <source>
        <dbReference type="Proteomes" id="UP000628017"/>
    </source>
</evidence>
<dbReference type="Proteomes" id="UP000628017">
    <property type="component" value="Unassembled WGS sequence"/>
</dbReference>
<accession>A0A916QUC0</accession>
<evidence type="ECO:0000256" key="1">
    <source>
        <dbReference type="SAM" id="MobiDB-lite"/>
    </source>
</evidence>
<feature type="domain" description="ImpA N-terminal" evidence="2">
    <location>
        <begin position="10"/>
        <end position="130"/>
    </location>
</feature>
<dbReference type="InterPro" id="IPR010657">
    <property type="entry name" value="ImpA_N"/>
</dbReference>
<reference evidence="3" key="2">
    <citation type="submission" date="2020-09" db="EMBL/GenBank/DDBJ databases">
        <authorList>
            <person name="Sun Q."/>
            <person name="Zhou Y."/>
        </authorList>
    </citation>
    <scope>NUCLEOTIDE SEQUENCE</scope>
    <source>
        <strain evidence="3">CGMCC 1.15880</strain>
    </source>
</reference>
<name>A0A916QUC0_9RHOB</name>
<dbReference type="AlphaFoldDB" id="A0A916QUC0"/>
<dbReference type="NCBIfam" id="TIGR03363">
    <property type="entry name" value="VI_chp_8"/>
    <property type="match status" value="1"/>
</dbReference>
<feature type="compositionally biased region" description="Low complexity" evidence="1">
    <location>
        <begin position="262"/>
        <end position="273"/>
    </location>
</feature>
<proteinExistence type="predicted"/>